<sequence>MELSTRELAGRALTLLASRLAPILDVRLAHVLNGLAWTELLSELDRLKGKVPGHYSRDDPHAQLRLLTERLGQLGYPLDDRKRTVSTLGSELRIVRNHLAHPEDEMDLLDAWRAADFVVRLLDHFGDAEGVAGATELRDNIPRLGEAPPAISVDVDPVGQKADAAEETKAYAPPADEEVLENPDGDRAGVLGRHRAGFEPWPMALLGDVSVLDNLKVRKHSQSVRAAIQEIVEFEGPVLKDRVAILVCNAFGLTRVEKKRKNAVLRQVENIAVQPDNRGFLWPESIDRATWAEFRPHSGGKPRPFAEIPVEELANAARFLRSRYPGLERVELEYKVLGTFGFRNRTANVRTRLAECWKLVDSRG</sequence>
<feature type="region of interest" description="Disordered" evidence="1">
    <location>
        <begin position="162"/>
        <end position="183"/>
    </location>
</feature>
<dbReference type="InterPro" id="IPR021754">
    <property type="entry name" value="DUF3320"/>
</dbReference>
<proteinExistence type="predicted"/>
<evidence type="ECO:0000313" key="4">
    <source>
        <dbReference type="EMBL" id="RII41593.1"/>
    </source>
</evidence>
<name>A0A399J7W2_9MICC</name>
<dbReference type="AlphaFoldDB" id="A0A399J7W2"/>
<dbReference type="RefSeq" id="WP_119425293.1">
    <property type="nucleotide sequence ID" value="NZ_QQXK01000024.1"/>
</dbReference>
<gene>
    <name evidence="4" type="ORF">DWB68_11625</name>
</gene>
<comment type="caution">
    <text evidence="4">The sequence shown here is derived from an EMBL/GenBank/DDBJ whole genome shotgun (WGS) entry which is preliminary data.</text>
</comment>
<dbReference type="InterPro" id="IPR041650">
    <property type="entry name" value="HEPN_Swt1"/>
</dbReference>
<evidence type="ECO:0000313" key="5">
    <source>
        <dbReference type="Proteomes" id="UP000265419"/>
    </source>
</evidence>
<evidence type="ECO:0000259" key="3">
    <source>
        <dbReference type="Pfam" id="PF18731"/>
    </source>
</evidence>
<dbReference type="Pfam" id="PF11784">
    <property type="entry name" value="DUF3320"/>
    <property type="match status" value="1"/>
</dbReference>
<feature type="domain" description="DUF3320" evidence="2">
    <location>
        <begin position="223"/>
        <end position="256"/>
    </location>
</feature>
<keyword evidence="5" id="KW-1185">Reference proteome</keyword>
<accession>A0A399J7W2</accession>
<evidence type="ECO:0000259" key="2">
    <source>
        <dbReference type="Pfam" id="PF11784"/>
    </source>
</evidence>
<feature type="domain" description="Swt1-like HEPN" evidence="3">
    <location>
        <begin position="11"/>
        <end position="124"/>
    </location>
</feature>
<dbReference type="EMBL" id="QQXK01000024">
    <property type="protein sequence ID" value="RII41593.1"/>
    <property type="molecule type" value="Genomic_DNA"/>
</dbReference>
<organism evidence="4 5">
    <name type="scientific">Galactobacter valiniphilus</name>
    <dbReference type="NCBI Taxonomy" id="2676122"/>
    <lineage>
        <taxon>Bacteria</taxon>
        <taxon>Bacillati</taxon>
        <taxon>Actinomycetota</taxon>
        <taxon>Actinomycetes</taxon>
        <taxon>Micrococcales</taxon>
        <taxon>Micrococcaceae</taxon>
        <taxon>Galactobacter</taxon>
    </lineage>
</organism>
<dbReference type="Pfam" id="PF18731">
    <property type="entry name" value="HEPN_Swt1"/>
    <property type="match status" value="1"/>
</dbReference>
<reference evidence="4 5" key="1">
    <citation type="submission" date="2018-07" db="EMBL/GenBank/DDBJ databases">
        <title>Arthrobacter sp. nov., isolated from raw cow's milk with high bacterial count.</title>
        <authorList>
            <person name="Hahne J."/>
            <person name="Isele D."/>
            <person name="Lipski A."/>
        </authorList>
    </citation>
    <scope>NUCLEOTIDE SEQUENCE [LARGE SCALE GENOMIC DNA]</scope>
    <source>
        <strain evidence="4 5">JZ R-35</strain>
    </source>
</reference>
<dbReference type="Proteomes" id="UP000265419">
    <property type="component" value="Unassembled WGS sequence"/>
</dbReference>
<evidence type="ECO:0000256" key="1">
    <source>
        <dbReference type="SAM" id="MobiDB-lite"/>
    </source>
</evidence>
<protein>
    <submittedName>
        <fullName evidence="4">DUF3320 domain-containing protein</fullName>
    </submittedName>
</protein>